<proteinExistence type="evidence at transcript level"/>
<dbReference type="Gene3D" id="3.90.1720.10">
    <property type="entry name" value="endopeptidase domain like (from Nostoc punctiforme)"/>
    <property type="match status" value="1"/>
</dbReference>
<dbReference type="GO" id="GO:0070292">
    <property type="term" value="P:N-acylphosphatidylethanolamine metabolic process"/>
    <property type="evidence" value="ECO:0007669"/>
    <property type="project" value="TreeGrafter"/>
</dbReference>
<keyword evidence="3" id="KW-0378">Hydrolase</keyword>
<dbReference type="PANTHER" id="PTHR13943">
    <property type="entry name" value="HRAS-LIKE SUPPRESSOR - RELATED"/>
    <property type="match status" value="1"/>
</dbReference>
<dbReference type="GO" id="GO:0016410">
    <property type="term" value="F:N-acyltransferase activity"/>
    <property type="evidence" value="ECO:0007669"/>
    <property type="project" value="TreeGrafter"/>
</dbReference>
<sequence length="187" mass="21646">MKDFRHISEKMETENFGLRSKDYVASEIDLFYERVRLGDLIKISRKLIYHWALYLGSVDGREHIVVHINGNSVLGSSSASSGSSNPGVMLDPLIEVVGTSKFRIDNEYDFTQNPSPLKDILQRLENEVEELNTCYNVFWNNCEHFVFHLRYNTKRSGQFENIAAIFNTIKSTVMFFSPIVLNHKKFK</sequence>
<organism evidence="6">
    <name type="scientific">Caligus clemensi</name>
    <name type="common">Sea louse</name>
    <dbReference type="NCBI Taxonomy" id="344056"/>
    <lineage>
        <taxon>Eukaryota</taxon>
        <taxon>Metazoa</taxon>
        <taxon>Ecdysozoa</taxon>
        <taxon>Arthropoda</taxon>
        <taxon>Crustacea</taxon>
        <taxon>Multicrustacea</taxon>
        <taxon>Hexanauplia</taxon>
        <taxon>Copepoda</taxon>
        <taxon>Siphonostomatoida</taxon>
        <taxon>Caligidae</taxon>
        <taxon>Caligus</taxon>
    </lineage>
</organism>
<dbReference type="PANTHER" id="PTHR13943:SF77">
    <property type="entry name" value="LRAT DOMAIN-CONTAINING PROTEIN"/>
    <property type="match status" value="1"/>
</dbReference>
<feature type="domain" description="LRAT" evidence="5">
    <location>
        <begin position="40"/>
        <end position="158"/>
    </location>
</feature>
<evidence type="ECO:0000256" key="2">
    <source>
        <dbReference type="ARBA" id="ARBA00022679"/>
    </source>
</evidence>
<dbReference type="GO" id="GO:0008970">
    <property type="term" value="F:phospholipase A1 activity"/>
    <property type="evidence" value="ECO:0007669"/>
    <property type="project" value="TreeGrafter"/>
</dbReference>
<dbReference type="InterPro" id="IPR051496">
    <property type="entry name" value="H-rev107_PLA/AT"/>
</dbReference>
<gene>
    <name evidence="6" type="primary">HRSL1</name>
</gene>
<dbReference type="GO" id="GO:0005737">
    <property type="term" value="C:cytoplasm"/>
    <property type="evidence" value="ECO:0007669"/>
    <property type="project" value="TreeGrafter"/>
</dbReference>
<evidence type="ECO:0000256" key="4">
    <source>
        <dbReference type="ARBA" id="ARBA00023098"/>
    </source>
</evidence>
<dbReference type="EMBL" id="BT081345">
    <property type="protein sequence ID" value="ACO15769.1"/>
    <property type="molecule type" value="mRNA"/>
</dbReference>
<name>C1C3B6_CALCM</name>
<evidence type="ECO:0000259" key="5">
    <source>
        <dbReference type="PROSITE" id="PS51934"/>
    </source>
</evidence>
<protein>
    <submittedName>
        <fullName evidence="6">HRAS-like suppressor</fullName>
    </submittedName>
</protein>
<comment type="similarity">
    <text evidence="1">Belongs to the H-rev107 family.</text>
</comment>
<dbReference type="Pfam" id="PF04970">
    <property type="entry name" value="LRAT"/>
    <property type="match status" value="1"/>
</dbReference>
<dbReference type="GO" id="GO:0004623">
    <property type="term" value="F:phospholipase A2 activity"/>
    <property type="evidence" value="ECO:0007669"/>
    <property type="project" value="TreeGrafter"/>
</dbReference>
<evidence type="ECO:0000256" key="1">
    <source>
        <dbReference type="ARBA" id="ARBA00007824"/>
    </source>
</evidence>
<evidence type="ECO:0000313" key="6">
    <source>
        <dbReference type="EMBL" id="ACO15769.1"/>
    </source>
</evidence>
<dbReference type="InterPro" id="IPR007053">
    <property type="entry name" value="LRAT_dom"/>
</dbReference>
<reference evidence="6" key="1">
    <citation type="submission" date="2009-03" db="EMBL/GenBank/DDBJ databases">
        <title>Caligus clemensi ESTs and full-length cDNAs.</title>
        <authorList>
            <person name="Yasuike M."/>
            <person name="von Schalburg K."/>
            <person name="Cooper G."/>
            <person name="Leong J."/>
            <person name="Jones S.R.M."/>
            <person name="Koop B.F."/>
        </authorList>
    </citation>
    <scope>NUCLEOTIDE SEQUENCE</scope>
    <source>
        <tissue evidence="6">Whole</tissue>
    </source>
</reference>
<evidence type="ECO:0000256" key="3">
    <source>
        <dbReference type="ARBA" id="ARBA00022801"/>
    </source>
</evidence>
<dbReference type="AlphaFoldDB" id="C1C3B6"/>
<accession>C1C3B6</accession>
<keyword evidence="2" id="KW-0808">Transferase</keyword>
<keyword evidence="4" id="KW-0443">Lipid metabolism</keyword>
<dbReference type="PROSITE" id="PS51934">
    <property type="entry name" value="LRAT"/>
    <property type="match status" value="1"/>
</dbReference>